<dbReference type="Proteomes" id="UP001372834">
    <property type="component" value="Unassembled WGS sequence"/>
</dbReference>
<feature type="non-terminal residue" evidence="1">
    <location>
        <position position="59"/>
    </location>
</feature>
<protein>
    <submittedName>
        <fullName evidence="1">Uncharacterized protein</fullName>
    </submittedName>
</protein>
<dbReference type="EMBL" id="JAWJWE010000046">
    <property type="protein sequence ID" value="KAK6616907.1"/>
    <property type="molecule type" value="Genomic_DNA"/>
</dbReference>
<sequence>MEVRAFYMRFIGGGFIGCAGFTGRGWAKCAEAAAAAAAAAAGAKEKVKEDGGGGAGAGA</sequence>
<organism evidence="1 2">
    <name type="scientific">Polyplax serrata</name>
    <name type="common">Common mouse louse</name>
    <dbReference type="NCBI Taxonomy" id="468196"/>
    <lineage>
        <taxon>Eukaryota</taxon>
        <taxon>Metazoa</taxon>
        <taxon>Ecdysozoa</taxon>
        <taxon>Arthropoda</taxon>
        <taxon>Hexapoda</taxon>
        <taxon>Insecta</taxon>
        <taxon>Pterygota</taxon>
        <taxon>Neoptera</taxon>
        <taxon>Paraneoptera</taxon>
        <taxon>Psocodea</taxon>
        <taxon>Troctomorpha</taxon>
        <taxon>Phthiraptera</taxon>
        <taxon>Anoplura</taxon>
        <taxon>Polyplacidae</taxon>
        <taxon>Polyplax</taxon>
    </lineage>
</organism>
<evidence type="ECO:0000313" key="2">
    <source>
        <dbReference type="Proteomes" id="UP001372834"/>
    </source>
</evidence>
<proteinExistence type="predicted"/>
<evidence type="ECO:0000313" key="1">
    <source>
        <dbReference type="EMBL" id="KAK6616907.1"/>
    </source>
</evidence>
<dbReference type="AlphaFoldDB" id="A0AAN8NUZ1"/>
<comment type="caution">
    <text evidence="1">The sequence shown here is derived from an EMBL/GenBank/DDBJ whole genome shotgun (WGS) entry which is preliminary data.</text>
</comment>
<name>A0AAN8NUZ1_POLSC</name>
<gene>
    <name evidence="1" type="ORF">RUM43_014877</name>
</gene>
<accession>A0AAN8NUZ1</accession>
<reference evidence="1 2" key="1">
    <citation type="submission" date="2023-10" db="EMBL/GenBank/DDBJ databases">
        <title>Genomes of two closely related lineages of the louse Polyplax serrata with different host specificities.</title>
        <authorList>
            <person name="Martinu J."/>
            <person name="Tarabai H."/>
            <person name="Stefka J."/>
            <person name="Hypsa V."/>
        </authorList>
    </citation>
    <scope>NUCLEOTIDE SEQUENCE [LARGE SCALE GENOMIC DNA]</scope>
    <source>
        <strain evidence="1">HR10_N</strain>
    </source>
</reference>